<accession>A0A5B7CIS6</accession>
<comment type="caution">
    <text evidence="1">The sequence shown here is derived from an EMBL/GenBank/DDBJ whole genome shotgun (WGS) entry which is preliminary data.</text>
</comment>
<dbReference type="OrthoDB" id="10632805at2759"/>
<gene>
    <name evidence="1" type="ORF">E2C01_001897</name>
</gene>
<dbReference type="EMBL" id="VSRR010000063">
    <property type="protein sequence ID" value="MPC09290.1"/>
    <property type="molecule type" value="Genomic_DNA"/>
</dbReference>
<name>A0A5B7CIS6_PORTR</name>
<keyword evidence="2" id="KW-1185">Reference proteome</keyword>
<dbReference type="Proteomes" id="UP000324222">
    <property type="component" value="Unassembled WGS sequence"/>
</dbReference>
<protein>
    <submittedName>
        <fullName evidence="1">Uncharacterized protein</fullName>
    </submittedName>
</protein>
<evidence type="ECO:0000313" key="1">
    <source>
        <dbReference type="EMBL" id="MPC09290.1"/>
    </source>
</evidence>
<dbReference type="AlphaFoldDB" id="A0A5B7CIS6"/>
<proteinExistence type="predicted"/>
<sequence>MYCFANLRLPCRVNWTAPDTTPFLTYMPPDPRSTGVSVGGGVGEICLMSGAYPISFASVVFIGFSIHLSGRYTCTLAYGNTSQSMRTTHVVQLPRRFFVIRAGAFSQPANQSVSQSISQIVS</sequence>
<evidence type="ECO:0000313" key="2">
    <source>
        <dbReference type="Proteomes" id="UP000324222"/>
    </source>
</evidence>
<reference evidence="1 2" key="1">
    <citation type="submission" date="2019-05" db="EMBL/GenBank/DDBJ databases">
        <title>Another draft genome of Portunus trituberculatus and its Hox gene families provides insights of decapod evolution.</title>
        <authorList>
            <person name="Jeong J.-H."/>
            <person name="Song I."/>
            <person name="Kim S."/>
            <person name="Choi T."/>
            <person name="Kim D."/>
            <person name="Ryu S."/>
            <person name="Kim W."/>
        </authorList>
    </citation>
    <scope>NUCLEOTIDE SEQUENCE [LARGE SCALE GENOMIC DNA]</scope>
    <source>
        <tissue evidence="1">Muscle</tissue>
    </source>
</reference>
<organism evidence="1 2">
    <name type="scientific">Portunus trituberculatus</name>
    <name type="common">Swimming crab</name>
    <name type="synonym">Neptunus trituberculatus</name>
    <dbReference type="NCBI Taxonomy" id="210409"/>
    <lineage>
        <taxon>Eukaryota</taxon>
        <taxon>Metazoa</taxon>
        <taxon>Ecdysozoa</taxon>
        <taxon>Arthropoda</taxon>
        <taxon>Crustacea</taxon>
        <taxon>Multicrustacea</taxon>
        <taxon>Malacostraca</taxon>
        <taxon>Eumalacostraca</taxon>
        <taxon>Eucarida</taxon>
        <taxon>Decapoda</taxon>
        <taxon>Pleocyemata</taxon>
        <taxon>Brachyura</taxon>
        <taxon>Eubrachyura</taxon>
        <taxon>Portunoidea</taxon>
        <taxon>Portunidae</taxon>
        <taxon>Portuninae</taxon>
        <taxon>Portunus</taxon>
    </lineage>
</organism>